<protein>
    <submittedName>
        <fullName evidence="1">Choline dehydrogenase</fullName>
    </submittedName>
</protein>
<organism evidence="1 2">
    <name type="scientific">Neofusicoccum parvum</name>
    <dbReference type="NCBI Taxonomy" id="310453"/>
    <lineage>
        <taxon>Eukaryota</taxon>
        <taxon>Fungi</taxon>
        <taxon>Dikarya</taxon>
        <taxon>Ascomycota</taxon>
        <taxon>Pezizomycotina</taxon>
        <taxon>Dothideomycetes</taxon>
        <taxon>Dothideomycetes incertae sedis</taxon>
        <taxon>Botryosphaeriales</taxon>
        <taxon>Botryosphaeriaceae</taxon>
        <taxon>Neofusicoccum</taxon>
    </lineage>
</organism>
<comment type="caution">
    <text evidence="1">The sequence shown here is derived from an EMBL/GenBank/DDBJ whole genome shotgun (WGS) entry which is preliminary data.</text>
</comment>
<proteinExistence type="predicted"/>
<dbReference type="Proteomes" id="UP001165186">
    <property type="component" value="Unassembled WGS sequence"/>
</dbReference>
<evidence type="ECO:0000313" key="1">
    <source>
        <dbReference type="EMBL" id="GME36309.1"/>
    </source>
</evidence>
<name>A0ACB5SDR4_9PEZI</name>
<evidence type="ECO:0000313" key="2">
    <source>
        <dbReference type="Proteomes" id="UP001165186"/>
    </source>
</evidence>
<keyword evidence="2" id="KW-1185">Reference proteome</keyword>
<reference evidence="1" key="1">
    <citation type="submission" date="2024-09" db="EMBL/GenBank/DDBJ databases">
        <title>Draft Genome Sequences of Neofusicoccum parvum.</title>
        <authorList>
            <person name="Ashida A."/>
            <person name="Camagna M."/>
            <person name="Tanaka A."/>
            <person name="Takemoto D."/>
        </authorList>
    </citation>
    <scope>NUCLEOTIDE SEQUENCE</scope>
    <source>
        <strain evidence="1">PPO83</strain>
    </source>
</reference>
<sequence>MVAHSQLGRHAQIIGRDTALQDEYDFVIIGGGTSGLTVADRLTEDADVSVLVLEFGPFDGGEANVLVPGLAANAYAPYSFNLTSIPQKGLANKTFPVLAAAVVGGGTVVNGMFFDRGGAPDYDAWEQLGNPGWGWAGLLPYFRKSETFTPTNGSFAEEWDVSWDLSVHGSSGPVQSRYPPFMWQNIIANPILPDAGTWTSNETYASEQLALYYSSREGPYTLGRGQTVCFLPLQNITNSDKFDEITSLARSTNASSAYTSRNIPAIVEKGYSVQKDIISDLYSSLDTSVKESSFGGAGTMAIVMVKPLSRGSVLAGSTDPLAKPVIDYGTMTAPSDIKIMMASVRKVREFMATPAMSELQPTELVPGANLTTDAQLEPALRGAMQPTFAHVCCTAPMMAREDGGVLDPELRVYGVERLRVVDASLMPLLPATHTSSTIYAIAEKAADLIKQSLS</sequence>
<dbReference type="EMBL" id="BSXG01000075">
    <property type="protein sequence ID" value="GME36309.1"/>
    <property type="molecule type" value="Genomic_DNA"/>
</dbReference>
<gene>
    <name evidence="1" type="primary">g5088</name>
    <name evidence="1" type="ORF">NpPPO83_00005088</name>
</gene>
<accession>A0ACB5SDR4</accession>